<name>A0A417Z490_9LACO</name>
<dbReference type="AlphaFoldDB" id="A0A417Z490"/>
<sequence>MRGHLLQLTTDNGVFSKQTVDFGTRTLISAIDFTKLLTGN</sequence>
<evidence type="ECO:0000313" key="2">
    <source>
        <dbReference type="Proteomes" id="UP000284822"/>
    </source>
</evidence>
<gene>
    <name evidence="1" type="ORF">DS832_08100</name>
</gene>
<dbReference type="Proteomes" id="UP000284822">
    <property type="component" value="Unassembled WGS sequence"/>
</dbReference>
<evidence type="ECO:0000313" key="1">
    <source>
        <dbReference type="EMBL" id="RHW45069.1"/>
    </source>
</evidence>
<organism evidence="1 2">
    <name type="scientific">Bombilactobacillus bombi</name>
    <dbReference type="NCBI Taxonomy" id="1303590"/>
    <lineage>
        <taxon>Bacteria</taxon>
        <taxon>Bacillati</taxon>
        <taxon>Bacillota</taxon>
        <taxon>Bacilli</taxon>
        <taxon>Lactobacillales</taxon>
        <taxon>Lactobacillaceae</taxon>
        <taxon>Bombilactobacillus</taxon>
    </lineage>
</organism>
<comment type="caution">
    <text evidence="1">The sequence shown here is derived from an EMBL/GenBank/DDBJ whole genome shotgun (WGS) entry which is preliminary data.</text>
</comment>
<proteinExistence type="predicted"/>
<dbReference type="EMBL" id="QOCS01000022">
    <property type="protein sequence ID" value="RHW45069.1"/>
    <property type="molecule type" value="Genomic_DNA"/>
</dbReference>
<reference evidence="1 2" key="1">
    <citation type="submission" date="2018-07" db="EMBL/GenBank/DDBJ databases">
        <title>Genome sequences of six Lactobacillus spp. isolated from bumble bee guts.</title>
        <authorList>
            <person name="Motta E.V.S."/>
            <person name="Moran N.A."/>
        </authorList>
    </citation>
    <scope>NUCLEOTIDE SEQUENCE [LARGE SCALE GENOMIC DNA]</scope>
    <source>
        <strain evidence="1 2">LV-8.1</strain>
    </source>
</reference>
<accession>A0A417Z490</accession>
<protein>
    <submittedName>
        <fullName evidence="1">Uncharacterized protein</fullName>
    </submittedName>
</protein>